<protein>
    <submittedName>
        <fullName evidence="1">DUF523 domain-containing protein</fullName>
    </submittedName>
</protein>
<name>A0ABY4DD06_9SPIR</name>
<dbReference type="PANTHER" id="PTHR30087:SF1">
    <property type="entry name" value="HYPOTHETICAL CYTOSOLIC PROTEIN"/>
    <property type="match status" value="1"/>
</dbReference>
<accession>A0ABY4DD06</accession>
<dbReference type="Proteomes" id="UP000829708">
    <property type="component" value="Chromosome"/>
</dbReference>
<dbReference type="PANTHER" id="PTHR30087">
    <property type="entry name" value="INNER MEMBRANE PROTEIN"/>
    <property type="match status" value="1"/>
</dbReference>
<dbReference type="InterPro" id="IPR007553">
    <property type="entry name" value="2-thiour_desulf"/>
</dbReference>
<gene>
    <name evidence="1" type="ORF">MUG09_14740</name>
</gene>
<proteinExistence type="predicted"/>
<keyword evidence="2" id="KW-1185">Reference proteome</keyword>
<dbReference type="EMBL" id="CP094929">
    <property type="protein sequence ID" value="UOM50817.1"/>
    <property type="molecule type" value="Genomic_DNA"/>
</dbReference>
<dbReference type="Pfam" id="PF04463">
    <property type="entry name" value="2-thiour_desulf"/>
    <property type="match status" value="1"/>
</dbReference>
<sequence>MKKLPLVISACLAGRCCRYDGSSALLSCLNALDEVFELIALCPEQLGGLPTPRSCAELVNRRVLTKEGLDLTEPFVEGSRKALALARAQGCSIALLMERSPSCGSTCVYDGTFSGTLIEGEGVFANLLREQGFTLYTPKTIDALMKANTVSYGSEHR</sequence>
<dbReference type="RefSeq" id="WP_244772202.1">
    <property type="nucleotide sequence ID" value="NZ_CP094929.1"/>
</dbReference>
<reference evidence="2" key="1">
    <citation type="journal article" date="2024" name="J Bioinform Genom">
        <title>Complete genome sequence of the type strain bacterium Sphaerochaeta associata GLS2t (VKM B-2742)t.</title>
        <authorList>
            <person name="Troshina O.Y."/>
            <person name="Tepeeva A.N."/>
            <person name="Arzamasceva V.O."/>
            <person name="Whitman W.B."/>
            <person name="Varghese N."/>
            <person name="Shapiro N."/>
            <person name="Woyke T."/>
            <person name="Kripides N.C."/>
            <person name="Vasilenko O.V."/>
        </authorList>
    </citation>
    <scope>NUCLEOTIDE SEQUENCE [LARGE SCALE GENOMIC DNA]</scope>
    <source>
        <strain evidence="2">GLS2T</strain>
    </source>
</reference>
<evidence type="ECO:0000313" key="2">
    <source>
        <dbReference type="Proteomes" id="UP000829708"/>
    </source>
</evidence>
<evidence type="ECO:0000313" key="1">
    <source>
        <dbReference type="EMBL" id="UOM50817.1"/>
    </source>
</evidence>
<organism evidence="1 2">
    <name type="scientific">Sphaerochaeta associata</name>
    <dbReference type="NCBI Taxonomy" id="1129264"/>
    <lineage>
        <taxon>Bacteria</taxon>
        <taxon>Pseudomonadati</taxon>
        <taxon>Spirochaetota</taxon>
        <taxon>Spirochaetia</taxon>
        <taxon>Spirochaetales</taxon>
        <taxon>Sphaerochaetaceae</taxon>
        <taxon>Sphaerochaeta</taxon>
    </lineage>
</organism>